<gene>
    <name evidence="3" type="ORF">H8705_00360</name>
</gene>
<dbReference type="Gene3D" id="1.10.260.40">
    <property type="entry name" value="lambda repressor-like DNA-binding domains"/>
    <property type="match status" value="1"/>
</dbReference>
<organism evidence="3 4">
    <name type="scientific">Youxingia wuxianensis</name>
    <dbReference type="NCBI Taxonomy" id="2763678"/>
    <lineage>
        <taxon>Bacteria</taxon>
        <taxon>Bacillati</taxon>
        <taxon>Bacillota</taxon>
        <taxon>Clostridia</taxon>
        <taxon>Eubacteriales</taxon>
        <taxon>Oscillospiraceae</taxon>
        <taxon>Youxingia</taxon>
    </lineage>
</organism>
<dbReference type="InterPro" id="IPR001387">
    <property type="entry name" value="Cro/C1-type_HTH"/>
</dbReference>
<evidence type="ECO:0000313" key="3">
    <source>
        <dbReference type="EMBL" id="MBC8584039.1"/>
    </source>
</evidence>
<evidence type="ECO:0000313" key="4">
    <source>
        <dbReference type="Proteomes" id="UP000623678"/>
    </source>
</evidence>
<feature type="domain" description="HTH cro/C1-type" evidence="2">
    <location>
        <begin position="18"/>
        <end position="72"/>
    </location>
</feature>
<keyword evidence="4" id="KW-1185">Reference proteome</keyword>
<dbReference type="SUPFAM" id="SSF47413">
    <property type="entry name" value="lambda repressor-like DNA-binding domains"/>
    <property type="match status" value="1"/>
</dbReference>
<dbReference type="GO" id="GO:0003677">
    <property type="term" value="F:DNA binding"/>
    <property type="evidence" value="ECO:0007669"/>
    <property type="project" value="UniProtKB-KW"/>
</dbReference>
<keyword evidence="1" id="KW-0238">DNA-binding</keyword>
<dbReference type="PANTHER" id="PTHR46558">
    <property type="entry name" value="TRACRIPTIONAL REGULATORY PROTEIN-RELATED-RELATED"/>
    <property type="match status" value="1"/>
</dbReference>
<dbReference type="Proteomes" id="UP000623678">
    <property type="component" value="Unassembled WGS sequence"/>
</dbReference>
<dbReference type="InterPro" id="IPR010982">
    <property type="entry name" value="Lambda_DNA-bd_dom_sf"/>
</dbReference>
<dbReference type="PROSITE" id="PS50943">
    <property type="entry name" value="HTH_CROC1"/>
    <property type="match status" value="1"/>
</dbReference>
<sequence length="78" mass="8914">MKTLHLQYRGKESVNNTISALRKENKITQEELAEAVGVTRQTIISLENGKYNASLQLAHKIAVYFGKTIEQIFLFDME</sequence>
<name>A0A926IFP6_9FIRM</name>
<dbReference type="EMBL" id="JACRTD010000001">
    <property type="protein sequence ID" value="MBC8584039.1"/>
    <property type="molecule type" value="Genomic_DNA"/>
</dbReference>
<comment type="caution">
    <text evidence="3">The sequence shown here is derived from an EMBL/GenBank/DDBJ whole genome shotgun (WGS) entry which is preliminary data.</text>
</comment>
<evidence type="ECO:0000256" key="1">
    <source>
        <dbReference type="ARBA" id="ARBA00023125"/>
    </source>
</evidence>
<accession>A0A926IFP6</accession>
<proteinExistence type="predicted"/>
<dbReference type="RefSeq" id="WP_392392051.1">
    <property type="nucleotide sequence ID" value="NZ_JACRTD010000001.1"/>
</dbReference>
<dbReference type="SMART" id="SM00530">
    <property type="entry name" value="HTH_XRE"/>
    <property type="match status" value="1"/>
</dbReference>
<dbReference type="PANTHER" id="PTHR46558:SF4">
    <property type="entry name" value="DNA-BIDING PHAGE PROTEIN"/>
    <property type="match status" value="1"/>
</dbReference>
<reference evidence="3" key="1">
    <citation type="submission" date="2020-08" db="EMBL/GenBank/DDBJ databases">
        <title>Genome public.</title>
        <authorList>
            <person name="Liu C."/>
            <person name="Sun Q."/>
        </authorList>
    </citation>
    <scope>NUCLEOTIDE SEQUENCE</scope>
    <source>
        <strain evidence="3">NSJ-64</strain>
    </source>
</reference>
<protein>
    <submittedName>
        <fullName evidence="3">Helix-turn-helix transcriptional regulator</fullName>
    </submittedName>
</protein>
<dbReference type="AlphaFoldDB" id="A0A926IFP6"/>
<dbReference type="CDD" id="cd00093">
    <property type="entry name" value="HTH_XRE"/>
    <property type="match status" value="1"/>
</dbReference>
<dbReference type="Pfam" id="PF01381">
    <property type="entry name" value="HTH_3"/>
    <property type="match status" value="1"/>
</dbReference>
<evidence type="ECO:0000259" key="2">
    <source>
        <dbReference type="PROSITE" id="PS50943"/>
    </source>
</evidence>